<accession>A0A6J4QYG7</accession>
<evidence type="ECO:0000256" key="8">
    <source>
        <dbReference type="RuleBase" id="RU003881"/>
    </source>
</evidence>
<dbReference type="PROSITE" id="PS00573">
    <property type="entry name" value="PYRIDINE_REDOX_2"/>
    <property type="match status" value="1"/>
</dbReference>
<evidence type="ECO:0000313" key="10">
    <source>
        <dbReference type="EMBL" id="CAA9458959.1"/>
    </source>
</evidence>
<dbReference type="PRINTS" id="PR00469">
    <property type="entry name" value="PNDRDTASEII"/>
</dbReference>
<dbReference type="PANTHER" id="PTHR48105">
    <property type="entry name" value="THIOREDOXIN REDUCTASE 1-RELATED-RELATED"/>
    <property type="match status" value="1"/>
</dbReference>
<dbReference type="EC" id="1.8.1.9" evidence="7"/>
<evidence type="ECO:0000256" key="5">
    <source>
        <dbReference type="ARBA" id="ARBA00023284"/>
    </source>
</evidence>
<evidence type="ECO:0000256" key="7">
    <source>
        <dbReference type="RuleBase" id="RU003880"/>
    </source>
</evidence>
<comment type="subunit">
    <text evidence="7">Homodimer.</text>
</comment>
<comment type="catalytic activity">
    <reaction evidence="6 7">
        <text>[thioredoxin]-dithiol + NADP(+) = [thioredoxin]-disulfide + NADPH + H(+)</text>
        <dbReference type="Rhea" id="RHEA:20345"/>
        <dbReference type="Rhea" id="RHEA-COMP:10698"/>
        <dbReference type="Rhea" id="RHEA-COMP:10700"/>
        <dbReference type="ChEBI" id="CHEBI:15378"/>
        <dbReference type="ChEBI" id="CHEBI:29950"/>
        <dbReference type="ChEBI" id="CHEBI:50058"/>
        <dbReference type="ChEBI" id="CHEBI:57783"/>
        <dbReference type="ChEBI" id="CHEBI:58349"/>
        <dbReference type="EC" id="1.8.1.9"/>
    </reaction>
</comment>
<keyword evidence="5 7" id="KW-0676">Redox-active center</keyword>
<keyword evidence="3 7" id="KW-0560">Oxidoreductase</keyword>
<dbReference type="InterPro" id="IPR023753">
    <property type="entry name" value="FAD/NAD-binding_dom"/>
</dbReference>
<evidence type="ECO:0000256" key="4">
    <source>
        <dbReference type="ARBA" id="ARBA00023157"/>
    </source>
</evidence>
<sequence>MAEKTYDTVVIGSGPSGYTAALYAARANLDTLVFQGFESGGQLMLTSDVENYPGYKDGVAGPDMMDDLEAQAARFGAEMRPDNVERVDFSERPFKLWAEGEDEPVLAKTVIIATGAKAKWLGLEKEQHLMGRGVSGCATCDGFFFRDKRVAVVGGGDTAMEEALFLTRYASEVYLIHRRDAFRASKIMLDRARKNEKITLVTDTVVEDILGEESVEGVHIKNVRTGEERTVEVDGFFAAIGHEPATALFKGQVEMDEAGYVLQRDHTMTNVPGVFAAGDVSDTRYRQAVTAAGDGCRAAIDAERWLEEQGEAEHAVDPGVWATEKDEKAGVWGG</sequence>
<dbReference type="InterPro" id="IPR036188">
    <property type="entry name" value="FAD/NAD-bd_sf"/>
</dbReference>
<dbReference type="InterPro" id="IPR008255">
    <property type="entry name" value="Pyr_nucl-diS_OxRdtase_2_AS"/>
</dbReference>
<evidence type="ECO:0000256" key="6">
    <source>
        <dbReference type="ARBA" id="ARBA00048132"/>
    </source>
</evidence>
<reference evidence="10" key="1">
    <citation type="submission" date="2020-02" db="EMBL/GenBank/DDBJ databases">
        <authorList>
            <person name="Meier V. D."/>
        </authorList>
    </citation>
    <scope>NUCLEOTIDE SEQUENCE</scope>
    <source>
        <strain evidence="10">AVDCRST_MAG37</strain>
    </source>
</reference>
<dbReference type="Gene3D" id="3.50.50.60">
    <property type="entry name" value="FAD/NAD(P)-binding domain"/>
    <property type="match status" value="2"/>
</dbReference>
<dbReference type="GO" id="GO:0005737">
    <property type="term" value="C:cytoplasm"/>
    <property type="evidence" value="ECO:0007669"/>
    <property type="project" value="InterPro"/>
</dbReference>
<evidence type="ECO:0000256" key="3">
    <source>
        <dbReference type="ARBA" id="ARBA00023002"/>
    </source>
</evidence>
<organism evidence="10">
    <name type="scientific">uncultured Rubrobacteraceae bacterium</name>
    <dbReference type="NCBI Taxonomy" id="349277"/>
    <lineage>
        <taxon>Bacteria</taxon>
        <taxon>Bacillati</taxon>
        <taxon>Actinomycetota</taxon>
        <taxon>Rubrobacteria</taxon>
        <taxon>Rubrobacterales</taxon>
        <taxon>Rubrobacteraceae</taxon>
        <taxon>environmental samples</taxon>
    </lineage>
</organism>
<dbReference type="GO" id="GO:0004791">
    <property type="term" value="F:thioredoxin-disulfide reductase (NADPH) activity"/>
    <property type="evidence" value="ECO:0007669"/>
    <property type="project" value="UniProtKB-UniRule"/>
</dbReference>
<keyword evidence="4" id="KW-1015">Disulfide bond</keyword>
<dbReference type="InterPro" id="IPR005982">
    <property type="entry name" value="Thioredox_Rdtase"/>
</dbReference>
<keyword evidence="1 7" id="KW-0285">Flavoprotein</keyword>
<dbReference type="EMBL" id="CADCVD010000178">
    <property type="protein sequence ID" value="CAA9458959.1"/>
    <property type="molecule type" value="Genomic_DNA"/>
</dbReference>
<feature type="domain" description="FAD/NAD(P)-binding" evidence="9">
    <location>
        <begin position="6"/>
        <end position="295"/>
    </location>
</feature>
<keyword evidence="8" id="KW-0521">NADP</keyword>
<keyword evidence="2 7" id="KW-0274">FAD</keyword>
<dbReference type="AlphaFoldDB" id="A0A6J4QYG7"/>
<comment type="similarity">
    <text evidence="7">Belongs to the class-II pyridine nucleotide-disulfide oxidoreductase family.</text>
</comment>
<name>A0A6J4QYG7_9ACTN</name>
<gene>
    <name evidence="10" type="ORF">AVDCRST_MAG37-3450</name>
</gene>
<evidence type="ECO:0000256" key="2">
    <source>
        <dbReference type="ARBA" id="ARBA00022827"/>
    </source>
</evidence>
<comment type="cofactor">
    <cofactor evidence="8">
        <name>FAD</name>
        <dbReference type="ChEBI" id="CHEBI:57692"/>
    </cofactor>
    <text evidence="8">Binds 1 FAD per subunit.</text>
</comment>
<dbReference type="PRINTS" id="PR00368">
    <property type="entry name" value="FADPNR"/>
</dbReference>
<proteinExistence type="inferred from homology"/>
<evidence type="ECO:0000256" key="1">
    <source>
        <dbReference type="ARBA" id="ARBA00022630"/>
    </source>
</evidence>
<dbReference type="NCBIfam" id="TIGR01292">
    <property type="entry name" value="TRX_reduct"/>
    <property type="match status" value="1"/>
</dbReference>
<protein>
    <recommendedName>
        <fullName evidence="7">Thioredoxin reductase</fullName>
        <ecNumber evidence="7">1.8.1.9</ecNumber>
    </recommendedName>
</protein>
<dbReference type="Pfam" id="PF07992">
    <property type="entry name" value="Pyr_redox_2"/>
    <property type="match status" value="1"/>
</dbReference>
<dbReference type="InterPro" id="IPR050097">
    <property type="entry name" value="Ferredoxin-NADP_redctase_2"/>
</dbReference>
<evidence type="ECO:0000259" key="9">
    <source>
        <dbReference type="Pfam" id="PF07992"/>
    </source>
</evidence>
<dbReference type="SUPFAM" id="SSF51905">
    <property type="entry name" value="FAD/NAD(P)-binding domain"/>
    <property type="match status" value="1"/>
</dbReference>
<dbReference type="GO" id="GO:0019430">
    <property type="term" value="P:removal of superoxide radicals"/>
    <property type="evidence" value="ECO:0007669"/>
    <property type="project" value="UniProtKB-UniRule"/>
</dbReference>